<reference evidence="1" key="1">
    <citation type="submission" date="2022-12" db="EMBL/GenBank/DDBJ databases">
        <title>Draft genome assemblies for two species of Escallonia (Escalloniales).</title>
        <authorList>
            <person name="Chanderbali A."/>
            <person name="Dervinis C."/>
            <person name="Anghel I."/>
            <person name="Soltis D."/>
            <person name="Soltis P."/>
            <person name="Zapata F."/>
        </authorList>
    </citation>
    <scope>NUCLEOTIDE SEQUENCE</scope>
    <source>
        <strain evidence="1">UCBG64.0493</strain>
        <tissue evidence="1">Leaf</tissue>
    </source>
</reference>
<dbReference type="AlphaFoldDB" id="A0AA88V1S9"/>
<keyword evidence="2" id="KW-1185">Reference proteome</keyword>
<accession>A0AA88V1S9</accession>
<name>A0AA88V1S9_9ASTE</name>
<evidence type="ECO:0000313" key="1">
    <source>
        <dbReference type="EMBL" id="KAK2999663.1"/>
    </source>
</evidence>
<evidence type="ECO:0000313" key="2">
    <source>
        <dbReference type="Proteomes" id="UP001188597"/>
    </source>
</evidence>
<protein>
    <submittedName>
        <fullName evidence="1">Uncharacterized protein</fullName>
    </submittedName>
</protein>
<sequence length="99" mass="11524">MGQCVSGHAKERKDWKGPFAAERRHHGCLATVKERRSRIYIARRMAKLYLYVQHLILINLKALDVEYKPSEFVLFTSTVINWKRKSVVMAQTSFLSSII</sequence>
<comment type="caution">
    <text evidence="1">The sequence shown here is derived from an EMBL/GenBank/DDBJ whole genome shotgun (WGS) entry which is preliminary data.</text>
</comment>
<dbReference type="Proteomes" id="UP001188597">
    <property type="component" value="Unassembled WGS sequence"/>
</dbReference>
<gene>
    <name evidence="1" type="ORF">RJ639_022985</name>
</gene>
<proteinExistence type="predicted"/>
<organism evidence="1 2">
    <name type="scientific">Escallonia herrerae</name>
    <dbReference type="NCBI Taxonomy" id="1293975"/>
    <lineage>
        <taxon>Eukaryota</taxon>
        <taxon>Viridiplantae</taxon>
        <taxon>Streptophyta</taxon>
        <taxon>Embryophyta</taxon>
        <taxon>Tracheophyta</taxon>
        <taxon>Spermatophyta</taxon>
        <taxon>Magnoliopsida</taxon>
        <taxon>eudicotyledons</taxon>
        <taxon>Gunneridae</taxon>
        <taxon>Pentapetalae</taxon>
        <taxon>asterids</taxon>
        <taxon>campanulids</taxon>
        <taxon>Escalloniales</taxon>
        <taxon>Escalloniaceae</taxon>
        <taxon>Escallonia</taxon>
    </lineage>
</organism>
<dbReference type="EMBL" id="JAVXUP010003205">
    <property type="protein sequence ID" value="KAK2999663.1"/>
    <property type="molecule type" value="Genomic_DNA"/>
</dbReference>